<evidence type="ECO:0000259" key="1">
    <source>
        <dbReference type="Pfam" id="PF00561"/>
    </source>
</evidence>
<comment type="caution">
    <text evidence="2">The sequence shown here is derived from an EMBL/GenBank/DDBJ whole genome shotgun (WGS) entry which is preliminary data.</text>
</comment>
<dbReference type="InterPro" id="IPR050228">
    <property type="entry name" value="Carboxylesterase_BioH"/>
</dbReference>
<reference evidence="2 3" key="1">
    <citation type="submission" date="2024-03" db="EMBL/GenBank/DDBJ databases">
        <title>Actinomycetospora sp. OC33-EN06, a novel actinomycete isolated from wild orchid (Aerides multiflora).</title>
        <authorList>
            <person name="Suriyachadkun C."/>
        </authorList>
    </citation>
    <scope>NUCLEOTIDE SEQUENCE [LARGE SCALE GENOMIC DNA]</scope>
    <source>
        <strain evidence="2 3">OC33-EN06</strain>
    </source>
</reference>
<dbReference type="RefSeq" id="WP_337718503.1">
    <property type="nucleotide sequence ID" value="NZ_JBBEGL010000012.1"/>
</dbReference>
<dbReference type="InterPro" id="IPR000073">
    <property type="entry name" value="AB_hydrolase_1"/>
</dbReference>
<evidence type="ECO:0000313" key="2">
    <source>
        <dbReference type="EMBL" id="MEJ2890304.1"/>
    </source>
</evidence>
<gene>
    <name evidence="2" type="ORF">WCD41_27855</name>
</gene>
<dbReference type="EMBL" id="JBBEGL010000012">
    <property type="protein sequence ID" value="MEJ2890304.1"/>
    <property type="molecule type" value="Genomic_DNA"/>
</dbReference>
<organism evidence="2 3">
    <name type="scientific">Actinomycetospora aeridis</name>
    <dbReference type="NCBI Taxonomy" id="3129231"/>
    <lineage>
        <taxon>Bacteria</taxon>
        <taxon>Bacillati</taxon>
        <taxon>Actinomycetota</taxon>
        <taxon>Actinomycetes</taxon>
        <taxon>Pseudonocardiales</taxon>
        <taxon>Pseudonocardiaceae</taxon>
        <taxon>Actinomycetospora</taxon>
    </lineage>
</organism>
<dbReference type="SUPFAM" id="SSF53474">
    <property type="entry name" value="alpha/beta-Hydrolases"/>
    <property type="match status" value="1"/>
</dbReference>
<protein>
    <submittedName>
        <fullName evidence="2">Alpha/beta hydrolase</fullName>
    </submittedName>
</protein>
<dbReference type="PRINTS" id="PR00412">
    <property type="entry name" value="EPOXHYDRLASE"/>
</dbReference>
<dbReference type="PANTHER" id="PTHR43194:SF2">
    <property type="entry name" value="PEROXISOMAL MEMBRANE PROTEIN LPX1"/>
    <property type="match status" value="1"/>
</dbReference>
<dbReference type="Gene3D" id="3.40.50.1820">
    <property type="entry name" value="alpha/beta hydrolase"/>
    <property type="match status" value="1"/>
</dbReference>
<keyword evidence="2" id="KW-0378">Hydrolase</keyword>
<feature type="domain" description="AB hydrolase-1" evidence="1">
    <location>
        <begin position="35"/>
        <end position="269"/>
    </location>
</feature>
<name>A0ABU8NG02_9PSEU</name>
<dbReference type="Pfam" id="PF00561">
    <property type="entry name" value="Abhydrolase_1"/>
    <property type="match status" value="1"/>
</dbReference>
<sequence length="292" mass="31030">MSTNAPAINELRVEGAAGIDLAATRWNPPCAARGTVLFLHGGGQTRHSWRRTAQTLADDGWTTVAVDARGHGDSDWSPDGDYGLGVLADDLRAVVAALGVRPVLVGASLGGRTALLAEGEGPSLAAGLVLVDVTPRVDRTGVDRILDFMRSGLDGFASLEDAADAIAAYDPSRQRPAHLDGLRRNLRWRDGRWFWHWDPRFVAGDAPTPERPGRADPERACAAAARVVVPTLLVRGVQSEVVSPEAAAELRELIPHAEQIDVDGAGHMVTGDDNDVFTTGLRAFLQGTADQS</sequence>
<dbReference type="InterPro" id="IPR029058">
    <property type="entry name" value="AB_hydrolase_fold"/>
</dbReference>
<accession>A0ABU8NG02</accession>
<dbReference type="Proteomes" id="UP001370100">
    <property type="component" value="Unassembled WGS sequence"/>
</dbReference>
<dbReference type="PANTHER" id="PTHR43194">
    <property type="entry name" value="HYDROLASE ALPHA/BETA FOLD FAMILY"/>
    <property type="match status" value="1"/>
</dbReference>
<dbReference type="InterPro" id="IPR000639">
    <property type="entry name" value="Epox_hydrolase-like"/>
</dbReference>
<keyword evidence="3" id="KW-1185">Reference proteome</keyword>
<dbReference type="GO" id="GO:0016787">
    <property type="term" value="F:hydrolase activity"/>
    <property type="evidence" value="ECO:0007669"/>
    <property type="project" value="UniProtKB-KW"/>
</dbReference>
<dbReference type="PRINTS" id="PR00111">
    <property type="entry name" value="ABHYDROLASE"/>
</dbReference>
<evidence type="ECO:0000313" key="3">
    <source>
        <dbReference type="Proteomes" id="UP001370100"/>
    </source>
</evidence>
<proteinExistence type="predicted"/>